<evidence type="ECO:0000313" key="4">
    <source>
        <dbReference type="EMBL" id="NKY31391.1"/>
    </source>
</evidence>
<keyword evidence="2" id="KW-1133">Transmembrane helix</keyword>
<accession>A0A7X6R7E7</accession>
<keyword evidence="2" id="KW-0472">Membrane</keyword>
<dbReference type="InterPro" id="IPR029108">
    <property type="entry name" value="Ntox37-like_C"/>
</dbReference>
<feature type="region of interest" description="Disordered" evidence="1">
    <location>
        <begin position="335"/>
        <end position="418"/>
    </location>
</feature>
<organism evidence="4 5">
    <name type="scientific">Nocardia gamkensis</name>
    <dbReference type="NCBI Taxonomy" id="352869"/>
    <lineage>
        <taxon>Bacteria</taxon>
        <taxon>Bacillati</taxon>
        <taxon>Actinomycetota</taxon>
        <taxon>Actinomycetes</taxon>
        <taxon>Mycobacteriales</taxon>
        <taxon>Nocardiaceae</taxon>
        <taxon>Nocardia</taxon>
    </lineage>
</organism>
<gene>
    <name evidence="4" type="ORF">HGB38_35160</name>
</gene>
<dbReference type="Proteomes" id="UP000540698">
    <property type="component" value="Unassembled WGS sequence"/>
</dbReference>
<evidence type="ECO:0000256" key="1">
    <source>
        <dbReference type="SAM" id="MobiDB-lite"/>
    </source>
</evidence>
<comment type="caution">
    <text evidence="4">The sequence shown here is derived from an EMBL/GenBank/DDBJ whole genome shotgun (WGS) entry which is preliminary data.</text>
</comment>
<evidence type="ECO:0000259" key="3">
    <source>
        <dbReference type="Pfam" id="PF15535"/>
    </source>
</evidence>
<dbReference type="Pfam" id="PF15535">
    <property type="entry name" value="Ntox37"/>
    <property type="match status" value="1"/>
</dbReference>
<feature type="transmembrane region" description="Helical" evidence="2">
    <location>
        <begin position="303"/>
        <end position="321"/>
    </location>
</feature>
<dbReference type="RefSeq" id="WP_062977767.1">
    <property type="nucleotide sequence ID" value="NZ_JAAXOS010000033.1"/>
</dbReference>
<feature type="transmembrane region" description="Helical" evidence="2">
    <location>
        <begin position="245"/>
        <end position="263"/>
    </location>
</feature>
<dbReference type="EMBL" id="JAAXOS010000033">
    <property type="protein sequence ID" value="NKY31391.1"/>
    <property type="molecule type" value="Genomic_DNA"/>
</dbReference>
<protein>
    <recommendedName>
        <fullName evidence="3">Toxin 37-like C-terminal domain-containing protein</fullName>
    </recommendedName>
</protein>
<name>A0A7X6R7E7_9NOCA</name>
<keyword evidence="2" id="KW-0812">Transmembrane</keyword>
<proteinExistence type="predicted"/>
<sequence>MATVAPQTYYTAAEECYKLSREFQSAYNPLQTALLETSGMAGSCQAAKAWSTAYDERAGAFTTAATNFARALQHFGDILIASGYNWECSNYAANRDPNKGTGPACPRTIPSELPYGAGVVVGVASSRNNGPGLETEFPELYDRVVAKLAGDKVPDGDTDKLDRAAQAWTAFADNNTIFAAGPRLRVVAAGLGKFDAPDIPNLTGHLETLAKNADDIKLVADDLAKSTTSHHAAVVAVRADINTQVAATLVVASVVIAVTAVAIRNPRAATVEGPALDTAANAIAGAVGSFFTALAGIKFSTAALAVGALATITGLTILSIAGDSTFNANYKPPANAYDPDGPKAPGRPGEAEGFVPPKGGDRWVPNPSPKGPRFGWEDADGNVWVPTGQGSVAHGGPHWDVQGKDGSYDNIYPGGKRR</sequence>
<dbReference type="AlphaFoldDB" id="A0A7X6R7E7"/>
<evidence type="ECO:0000256" key="2">
    <source>
        <dbReference type="SAM" id="Phobius"/>
    </source>
</evidence>
<reference evidence="4 5" key="1">
    <citation type="submission" date="2020-04" db="EMBL/GenBank/DDBJ databases">
        <title>MicrobeNet Type strains.</title>
        <authorList>
            <person name="Nicholson A.C."/>
        </authorList>
    </citation>
    <scope>NUCLEOTIDE SEQUENCE [LARGE SCALE GENOMIC DNA]</scope>
    <source>
        <strain evidence="4 5">DSM 44956</strain>
    </source>
</reference>
<keyword evidence="5" id="KW-1185">Reference proteome</keyword>
<evidence type="ECO:0000313" key="5">
    <source>
        <dbReference type="Proteomes" id="UP000540698"/>
    </source>
</evidence>
<feature type="domain" description="Toxin 37-like C-terminal" evidence="3">
    <location>
        <begin position="343"/>
        <end position="415"/>
    </location>
</feature>